<gene>
    <name evidence="1" type="ORF">DCCM_4210</name>
</gene>
<accession>A0A2L2XFH4</accession>
<proteinExistence type="predicted"/>
<sequence>MSSPIRRRPGNMPWKPWLLMRQVYYPGLIKARKTCFSQIFCACR</sequence>
<comment type="caution">
    <text evidence="1">The sequence shown here is derived from an EMBL/GenBank/DDBJ whole genome shotgun (WGS) entry which is preliminary data.</text>
</comment>
<evidence type="ECO:0000313" key="1">
    <source>
        <dbReference type="EMBL" id="GBF35087.1"/>
    </source>
</evidence>
<organism evidence="1 2">
    <name type="scientific">Desulfocucumis palustris</name>
    <dbReference type="NCBI Taxonomy" id="1898651"/>
    <lineage>
        <taxon>Bacteria</taxon>
        <taxon>Bacillati</taxon>
        <taxon>Bacillota</taxon>
        <taxon>Clostridia</taxon>
        <taxon>Eubacteriales</taxon>
        <taxon>Desulfocucumaceae</taxon>
        <taxon>Desulfocucumis</taxon>
    </lineage>
</organism>
<evidence type="ECO:0000313" key="2">
    <source>
        <dbReference type="Proteomes" id="UP000239549"/>
    </source>
</evidence>
<dbReference type="AlphaFoldDB" id="A0A2L2XFH4"/>
<dbReference type="EMBL" id="BFAV01000157">
    <property type="protein sequence ID" value="GBF35087.1"/>
    <property type="molecule type" value="Genomic_DNA"/>
</dbReference>
<keyword evidence="2" id="KW-1185">Reference proteome</keyword>
<dbReference type="Proteomes" id="UP000239549">
    <property type="component" value="Unassembled WGS sequence"/>
</dbReference>
<reference evidence="2" key="1">
    <citation type="submission" date="2018-02" db="EMBL/GenBank/DDBJ databases">
        <title>Genome sequence of Desulfocucumis palustris strain NAW-5.</title>
        <authorList>
            <person name="Watanabe M."/>
            <person name="Kojima H."/>
            <person name="Fukui M."/>
        </authorList>
    </citation>
    <scope>NUCLEOTIDE SEQUENCE [LARGE SCALE GENOMIC DNA]</scope>
    <source>
        <strain evidence="2">NAW-5</strain>
    </source>
</reference>
<protein>
    <submittedName>
        <fullName evidence="1">Uncharacterized protein</fullName>
    </submittedName>
</protein>
<name>A0A2L2XFH4_9FIRM</name>